<dbReference type="Gene3D" id="1.10.287.1060">
    <property type="entry name" value="ESAT-6-like"/>
    <property type="match status" value="1"/>
</dbReference>
<dbReference type="AlphaFoldDB" id="A0A4Y3KH25"/>
<protein>
    <recommendedName>
        <fullName evidence="3">ESX-1 secretion-associated protein</fullName>
    </recommendedName>
</protein>
<dbReference type="GO" id="GO:0009306">
    <property type="term" value="P:protein secretion"/>
    <property type="evidence" value="ECO:0007669"/>
    <property type="project" value="InterPro"/>
</dbReference>
<name>A0A4Y3KH25_9CELL</name>
<reference evidence="1 2" key="1">
    <citation type="submission" date="2019-06" db="EMBL/GenBank/DDBJ databases">
        <title>Whole genome shotgun sequence of Cellulomonas gelida NBRC 3748.</title>
        <authorList>
            <person name="Hosoyama A."/>
            <person name="Uohara A."/>
            <person name="Ohji S."/>
            <person name="Ichikawa N."/>
        </authorList>
    </citation>
    <scope>NUCLEOTIDE SEQUENCE [LARGE SCALE GENOMIC DNA]</scope>
    <source>
        <strain evidence="1 2">NBRC 3748</strain>
    </source>
</reference>
<evidence type="ECO:0000313" key="1">
    <source>
        <dbReference type="EMBL" id="GEA83699.1"/>
    </source>
</evidence>
<dbReference type="Pfam" id="PF10824">
    <property type="entry name" value="T7SS_ESX_EspC"/>
    <property type="match status" value="1"/>
</dbReference>
<evidence type="ECO:0000313" key="2">
    <source>
        <dbReference type="Proteomes" id="UP000320461"/>
    </source>
</evidence>
<dbReference type="InterPro" id="IPR022536">
    <property type="entry name" value="EspC"/>
</dbReference>
<dbReference type="EMBL" id="BJLQ01000006">
    <property type="protein sequence ID" value="GEA83699.1"/>
    <property type="molecule type" value="Genomic_DNA"/>
</dbReference>
<dbReference type="RefSeq" id="WP_048343551.1">
    <property type="nucleotide sequence ID" value="NZ_BJLQ01000006.1"/>
</dbReference>
<organism evidence="1 2">
    <name type="scientific">Cellulomonas gelida</name>
    <dbReference type="NCBI Taxonomy" id="1712"/>
    <lineage>
        <taxon>Bacteria</taxon>
        <taxon>Bacillati</taxon>
        <taxon>Actinomycetota</taxon>
        <taxon>Actinomycetes</taxon>
        <taxon>Micrococcales</taxon>
        <taxon>Cellulomonadaceae</taxon>
        <taxon>Cellulomonas</taxon>
    </lineage>
</organism>
<dbReference type="Proteomes" id="UP000320461">
    <property type="component" value="Unassembled WGS sequence"/>
</dbReference>
<accession>A0A4Y3KH25</accession>
<gene>
    <name evidence="1" type="ORF">CGE01nite_09500</name>
</gene>
<evidence type="ECO:0008006" key="3">
    <source>
        <dbReference type="Google" id="ProtNLM"/>
    </source>
</evidence>
<proteinExistence type="predicted"/>
<keyword evidence="2" id="KW-1185">Reference proteome</keyword>
<sequence length="101" mass="10786">MSDAEVDVVLQALRHEAGTWDEQGEVLAAVAATVESMQLSALQAGVFVVMRDAYSDAVEHVASRCREGSAEMTEIAAALRANATAYERRDEEVSSHVGGAY</sequence>
<comment type="caution">
    <text evidence="1">The sequence shown here is derived from an EMBL/GenBank/DDBJ whole genome shotgun (WGS) entry which is preliminary data.</text>
</comment>